<keyword evidence="2" id="KW-0408">Iron</keyword>
<keyword evidence="7" id="KW-1185">Reference proteome</keyword>
<evidence type="ECO:0000256" key="2">
    <source>
        <dbReference type="PIRSR" id="PIRSR006232-1"/>
    </source>
</evidence>
<evidence type="ECO:0000259" key="5">
    <source>
        <dbReference type="Pfam" id="PF05726"/>
    </source>
</evidence>
<dbReference type="SUPFAM" id="SSF51182">
    <property type="entry name" value="RmlC-like cupins"/>
    <property type="match status" value="1"/>
</dbReference>
<dbReference type="EMBL" id="CP116805">
    <property type="protein sequence ID" value="WCL55475.1"/>
    <property type="molecule type" value="Genomic_DNA"/>
</dbReference>
<dbReference type="Pfam" id="PF02678">
    <property type="entry name" value="Pirin"/>
    <property type="match status" value="1"/>
</dbReference>
<feature type="domain" description="Pirin N-terminal" evidence="4">
    <location>
        <begin position="34"/>
        <end position="139"/>
    </location>
</feature>
<comment type="cofactor">
    <cofactor evidence="2">
        <name>Fe cation</name>
        <dbReference type="ChEBI" id="CHEBI:24875"/>
    </cofactor>
    <text evidence="2">Binds 1 Fe cation per subunit.</text>
</comment>
<dbReference type="PANTHER" id="PTHR13903">
    <property type="entry name" value="PIRIN-RELATED"/>
    <property type="match status" value="1"/>
</dbReference>
<name>A0AAE9XVA7_9PROT</name>
<evidence type="ECO:0000256" key="3">
    <source>
        <dbReference type="RuleBase" id="RU003457"/>
    </source>
</evidence>
<evidence type="ECO:0000259" key="4">
    <source>
        <dbReference type="Pfam" id="PF02678"/>
    </source>
</evidence>
<evidence type="ECO:0000256" key="1">
    <source>
        <dbReference type="ARBA" id="ARBA00008416"/>
    </source>
</evidence>
<dbReference type="Gene3D" id="2.60.120.10">
    <property type="entry name" value="Jelly Rolls"/>
    <property type="match status" value="2"/>
</dbReference>
<feature type="binding site" evidence="2">
    <location>
        <position position="119"/>
    </location>
    <ligand>
        <name>Fe cation</name>
        <dbReference type="ChEBI" id="CHEBI:24875"/>
    </ligand>
</feature>
<dbReference type="Pfam" id="PF05726">
    <property type="entry name" value="Pirin_C"/>
    <property type="match status" value="1"/>
</dbReference>
<dbReference type="InterPro" id="IPR011051">
    <property type="entry name" value="RmlC_Cupin_sf"/>
</dbReference>
<dbReference type="InterPro" id="IPR014710">
    <property type="entry name" value="RmlC-like_jellyroll"/>
</dbReference>
<evidence type="ECO:0000313" key="6">
    <source>
        <dbReference type="EMBL" id="WCL55475.1"/>
    </source>
</evidence>
<comment type="similarity">
    <text evidence="1 3">Belongs to the pirin family.</text>
</comment>
<dbReference type="GO" id="GO:0046872">
    <property type="term" value="F:metal ion binding"/>
    <property type="evidence" value="ECO:0007669"/>
    <property type="project" value="UniProtKB-KW"/>
</dbReference>
<dbReference type="CDD" id="cd02247">
    <property type="entry name" value="cupin_pirin_C"/>
    <property type="match status" value="1"/>
</dbReference>
<dbReference type="InterPro" id="IPR003829">
    <property type="entry name" value="Pirin_N_dom"/>
</dbReference>
<feature type="binding site" evidence="2">
    <location>
        <position position="75"/>
    </location>
    <ligand>
        <name>Fe cation</name>
        <dbReference type="ChEBI" id="CHEBI:24875"/>
    </ligand>
</feature>
<dbReference type="PIRSF" id="PIRSF006232">
    <property type="entry name" value="Pirin"/>
    <property type="match status" value="1"/>
</dbReference>
<dbReference type="PANTHER" id="PTHR13903:SF8">
    <property type="entry name" value="PIRIN"/>
    <property type="match status" value="1"/>
</dbReference>
<reference evidence="6" key="1">
    <citation type="submission" date="2023-01" db="EMBL/GenBank/DDBJ databases">
        <title>The genome sequence of Kordiimonadaceae bacterium 6D33.</title>
        <authorList>
            <person name="Liu Y."/>
        </authorList>
    </citation>
    <scope>NUCLEOTIDE SEQUENCE</scope>
    <source>
        <strain evidence="6">6D33</strain>
    </source>
</reference>
<dbReference type="InterPro" id="IPR012093">
    <property type="entry name" value="Pirin"/>
</dbReference>
<dbReference type="Proteomes" id="UP001217500">
    <property type="component" value="Chromosome"/>
</dbReference>
<sequence>MSWTDCDTPGCDTAGDEKAIRYVIRPKPRDLGGFSVRRSLPAIEARSVGPFVFFDQMGPAEFAPGTGIDVRPHPHIGLATLTWLVDGAIMHRDSLGSVQEIRPGAVNWMTAGHGIVHSERTPDAERAAGHKLYGLQIWMALPKDRETMDPAFDHYPADSLPTFEGPGMRGILVAGEGWGKTSPVTVQSRTLYADISLEDGASVNVPADHTERAVYMLDGAVTIGSERHEPGAMLVLEESAPVTVTASGGPARLMVLGGDPLDGPRRMYWNFVATDVSMIEEAKDRWREGRFDPVPGDDEFIPLPER</sequence>
<feature type="binding site" evidence="2">
    <location>
        <position position="73"/>
    </location>
    <ligand>
        <name>Fe cation</name>
        <dbReference type="ChEBI" id="CHEBI:24875"/>
    </ligand>
</feature>
<keyword evidence="2" id="KW-0479">Metal-binding</keyword>
<gene>
    <name evidence="6" type="ORF">PH603_06845</name>
</gene>
<protein>
    <submittedName>
        <fullName evidence="6">Pirin family protein</fullName>
    </submittedName>
</protein>
<dbReference type="AlphaFoldDB" id="A0AAE9XVA7"/>
<dbReference type="InterPro" id="IPR008778">
    <property type="entry name" value="Pirin_C_dom"/>
</dbReference>
<feature type="binding site" evidence="2">
    <location>
        <position position="117"/>
    </location>
    <ligand>
        <name>Fe cation</name>
        <dbReference type="ChEBI" id="CHEBI:24875"/>
    </ligand>
</feature>
<organism evidence="6 7">
    <name type="scientific">Gimibacter soli</name>
    <dbReference type="NCBI Taxonomy" id="3024400"/>
    <lineage>
        <taxon>Bacteria</taxon>
        <taxon>Pseudomonadati</taxon>
        <taxon>Pseudomonadota</taxon>
        <taxon>Alphaproteobacteria</taxon>
        <taxon>Kordiimonadales</taxon>
        <taxon>Temperatibacteraceae</taxon>
        <taxon>Gimibacter</taxon>
    </lineage>
</organism>
<accession>A0AAE9XVA7</accession>
<proteinExistence type="inferred from homology"/>
<evidence type="ECO:0000313" key="7">
    <source>
        <dbReference type="Proteomes" id="UP001217500"/>
    </source>
</evidence>
<dbReference type="RefSeq" id="WP_289505290.1">
    <property type="nucleotide sequence ID" value="NZ_CP116805.1"/>
</dbReference>
<dbReference type="CDD" id="cd02909">
    <property type="entry name" value="cupin_pirin_N"/>
    <property type="match status" value="1"/>
</dbReference>
<dbReference type="KEGG" id="gso:PH603_06845"/>
<feature type="domain" description="Pirin C-terminal" evidence="5">
    <location>
        <begin position="192"/>
        <end position="292"/>
    </location>
</feature>